<dbReference type="FunFam" id="3.40.50.300:FF:000134">
    <property type="entry name" value="Iron-enterobactin ABC transporter ATP-binding protein"/>
    <property type="match status" value="1"/>
</dbReference>
<dbReference type="PANTHER" id="PTHR42734">
    <property type="entry name" value="METAL TRANSPORT SYSTEM ATP-BINDING PROTEIN TM_0124-RELATED"/>
    <property type="match status" value="1"/>
</dbReference>
<gene>
    <name evidence="6" type="primary">glnQ_2</name>
    <name evidence="6" type="ORF">IBLFYP30_01144</name>
</gene>
<dbReference type="PROSITE" id="PS50893">
    <property type="entry name" value="ABC_TRANSPORTER_2"/>
    <property type="match status" value="1"/>
</dbReference>
<name>A0A6N3A6D9_9FIRM</name>
<dbReference type="PANTHER" id="PTHR42734:SF17">
    <property type="entry name" value="METAL TRANSPORT SYSTEM ATP-BINDING PROTEIN TM_0124-RELATED"/>
    <property type="match status" value="1"/>
</dbReference>
<dbReference type="InterPro" id="IPR003593">
    <property type="entry name" value="AAA+_ATPase"/>
</dbReference>
<proteinExistence type="inferred from homology"/>
<organism evidence="6">
    <name type="scientific">Intestinibacter bartlettii</name>
    <dbReference type="NCBI Taxonomy" id="261299"/>
    <lineage>
        <taxon>Bacteria</taxon>
        <taxon>Bacillati</taxon>
        <taxon>Bacillota</taxon>
        <taxon>Clostridia</taxon>
        <taxon>Peptostreptococcales</taxon>
        <taxon>Peptostreptococcaceae</taxon>
        <taxon>Intestinibacter</taxon>
    </lineage>
</organism>
<evidence type="ECO:0000256" key="3">
    <source>
        <dbReference type="ARBA" id="ARBA00022741"/>
    </source>
</evidence>
<keyword evidence="4 6" id="KW-0067">ATP-binding</keyword>
<comment type="similarity">
    <text evidence="1">Belongs to the ABC transporter superfamily.</text>
</comment>
<evidence type="ECO:0000259" key="5">
    <source>
        <dbReference type="PROSITE" id="PS50893"/>
    </source>
</evidence>
<evidence type="ECO:0000256" key="2">
    <source>
        <dbReference type="ARBA" id="ARBA00022448"/>
    </source>
</evidence>
<dbReference type="GO" id="GO:0016887">
    <property type="term" value="F:ATP hydrolysis activity"/>
    <property type="evidence" value="ECO:0007669"/>
    <property type="project" value="InterPro"/>
</dbReference>
<feature type="domain" description="ABC transporter" evidence="5">
    <location>
        <begin position="4"/>
        <end position="233"/>
    </location>
</feature>
<dbReference type="CDD" id="cd03235">
    <property type="entry name" value="ABC_Metallic_Cations"/>
    <property type="match status" value="1"/>
</dbReference>
<dbReference type="InterPro" id="IPR003439">
    <property type="entry name" value="ABC_transporter-like_ATP-bd"/>
</dbReference>
<dbReference type="Pfam" id="PF00005">
    <property type="entry name" value="ABC_tran"/>
    <property type="match status" value="1"/>
</dbReference>
<sequence>MAQIECKDVSVKYESQEVLKDISFSIEAGDYLCIVGENGSGKSTLVKTILGLENAKTGEVIFGDNLNKNEIGYLPQQTQAQKDFPASVYEVVLSGCLNSRGMNPFYSYKDKKLANEMIKSLGIENIKKKSFRELSGGQQQRVLLARALCATKKIIILDEPITGLDPTVTREMYSLIKEINKKGITIIMVSHDINFAINNASKILHLKKNIKFFGNTEDYAKSEVGKKFIGGAEID</sequence>
<dbReference type="RefSeq" id="WP_024037785.1">
    <property type="nucleotide sequence ID" value="NZ_CACRUE010000014.1"/>
</dbReference>
<keyword evidence="2" id="KW-0813">Transport</keyword>
<dbReference type="InterPro" id="IPR027417">
    <property type="entry name" value="P-loop_NTPase"/>
</dbReference>
<dbReference type="AlphaFoldDB" id="A0A6N3A6D9"/>
<accession>A0A6N3A6D9</accession>
<reference evidence="6" key="1">
    <citation type="submission" date="2019-11" db="EMBL/GenBank/DDBJ databases">
        <authorList>
            <person name="Feng L."/>
        </authorList>
    </citation>
    <scope>NUCLEOTIDE SEQUENCE</scope>
    <source>
        <strain evidence="6">IbartlettiiLFYP30</strain>
    </source>
</reference>
<dbReference type="Gene3D" id="3.40.50.300">
    <property type="entry name" value="P-loop containing nucleotide triphosphate hydrolases"/>
    <property type="match status" value="1"/>
</dbReference>
<dbReference type="EMBL" id="CACRUE010000014">
    <property type="protein sequence ID" value="VYT85360.1"/>
    <property type="molecule type" value="Genomic_DNA"/>
</dbReference>
<evidence type="ECO:0000256" key="4">
    <source>
        <dbReference type="ARBA" id="ARBA00022840"/>
    </source>
</evidence>
<evidence type="ECO:0000313" key="6">
    <source>
        <dbReference type="EMBL" id="VYT85360.1"/>
    </source>
</evidence>
<keyword evidence="3" id="KW-0547">Nucleotide-binding</keyword>
<protein>
    <submittedName>
        <fullName evidence="6">Glutamine transport ATP-binding protein GlnQ</fullName>
    </submittedName>
</protein>
<dbReference type="InterPro" id="IPR050153">
    <property type="entry name" value="Metal_Ion_Import_ABC"/>
</dbReference>
<dbReference type="InterPro" id="IPR017871">
    <property type="entry name" value="ABC_transporter-like_CS"/>
</dbReference>
<dbReference type="GO" id="GO:0005524">
    <property type="term" value="F:ATP binding"/>
    <property type="evidence" value="ECO:0007669"/>
    <property type="project" value="UniProtKB-KW"/>
</dbReference>
<evidence type="ECO:0000256" key="1">
    <source>
        <dbReference type="ARBA" id="ARBA00005417"/>
    </source>
</evidence>
<dbReference type="SMART" id="SM00382">
    <property type="entry name" value="AAA"/>
    <property type="match status" value="1"/>
</dbReference>
<dbReference type="PROSITE" id="PS00211">
    <property type="entry name" value="ABC_TRANSPORTER_1"/>
    <property type="match status" value="1"/>
</dbReference>
<dbReference type="SUPFAM" id="SSF52540">
    <property type="entry name" value="P-loop containing nucleoside triphosphate hydrolases"/>
    <property type="match status" value="1"/>
</dbReference>